<evidence type="ECO:0000256" key="2">
    <source>
        <dbReference type="SAM" id="MobiDB-lite"/>
    </source>
</evidence>
<dbReference type="AlphaFoldDB" id="A0A2U2PLE1"/>
<keyword evidence="1" id="KW-0175">Coiled coil</keyword>
<gene>
    <name evidence="3" type="ORF">DDR33_04225</name>
</gene>
<proteinExistence type="predicted"/>
<protein>
    <submittedName>
        <fullName evidence="3">Uncharacterized protein</fullName>
    </submittedName>
</protein>
<organism evidence="3 4">
    <name type="scientific">Pararcticibacter amylolyticus</name>
    <dbReference type="NCBI Taxonomy" id="2173175"/>
    <lineage>
        <taxon>Bacteria</taxon>
        <taxon>Pseudomonadati</taxon>
        <taxon>Bacteroidota</taxon>
        <taxon>Sphingobacteriia</taxon>
        <taxon>Sphingobacteriales</taxon>
        <taxon>Sphingobacteriaceae</taxon>
        <taxon>Pararcticibacter</taxon>
    </lineage>
</organism>
<dbReference type="Proteomes" id="UP000245647">
    <property type="component" value="Unassembled WGS sequence"/>
</dbReference>
<evidence type="ECO:0000313" key="4">
    <source>
        <dbReference type="Proteomes" id="UP000245647"/>
    </source>
</evidence>
<sequence length="202" mass="21677">MTAVQAQSKKEIIEMLTQKVDSLQKKLNAKNESVHALEIKLAKFEGASEAHNEIIKRLENRQDSLKDSLSAKTTLIGALTSERTKLVADLQSYQVRDQAWVALHDSLQSEIQLLRSNTASLSAPPKAMAKTPVHQSVTRTTPPVAVPANTPPAAAQNAARKVPASAVESAKLLEKPAPAASEDAGTDVNQAPTESTVEKVEN</sequence>
<accession>A0A2U2PLE1</accession>
<evidence type="ECO:0000256" key="1">
    <source>
        <dbReference type="SAM" id="Coils"/>
    </source>
</evidence>
<dbReference type="EMBL" id="QEAS01000002">
    <property type="protein sequence ID" value="PWG82225.1"/>
    <property type="molecule type" value="Genomic_DNA"/>
</dbReference>
<reference evidence="3 4" key="1">
    <citation type="submission" date="2018-04" db="EMBL/GenBank/DDBJ databases">
        <title>Pedobacter chongqingensis sp. nov., isolated from a rottenly hemp rope.</title>
        <authorList>
            <person name="Cai Y."/>
        </authorList>
    </citation>
    <scope>NUCLEOTIDE SEQUENCE [LARGE SCALE GENOMIC DNA]</scope>
    <source>
        <strain evidence="3 4">FJ4-8</strain>
    </source>
</reference>
<feature type="region of interest" description="Disordered" evidence="2">
    <location>
        <begin position="122"/>
        <end position="202"/>
    </location>
</feature>
<feature type="coiled-coil region" evidence="1">
    <location>
        <begin position="6"/>
        <end position="68"/>
    </location>
</feature>
<comment type="caution">
    <text evidence="3">The sequence shown here is derived from an EMBL/GenBank/DDBJ whole genome shotgun (WGS) entry which is preliminary data.</text>
</comment>
<evidence type="ECO:0000313" key="3">
    <source>
        <dbReference type="EMBL" id="PWG82225.1"/>
    </source>
</evidence>
<feature type="compositionally biased region" description="Low complexity" evidence="2">
    <location>
        <begin position="137"/>
        <end position="164"/>
    </location>
</feature>
<keyword evidence="4" id="KW-1185">Reference proteome</keyword>
<name>A0A2U2PLE1_9SPHI</name>